<comment type="caution">
    <text evidence="5">The sequence shown here is derived from an EMBL/GenBank/DDBJ whole genome shotgun (WGS) entry which is preliminary data.</text>
</comment>
<name>A0A2U2BHB6_ALCFA</name>
<dbReference type="InterPro" id="IPR011051">
    <property type="entry name" value="RmlC_Cupin_sf"/>
</dbReference>
<dbReference type="PROSITE" id="PS00041">
    <property type="entry name" value="HTH_ARAC_FAMILY_1"/>
    <property type="match status" value="1"/>
</dbReference>
<dbReference type="GO" id="GO:0043565">
    <property type="term" value="F:sequence-specific DNA binding"/>
    <property type="evidence" value="ECO:0007669"/>
    <property type="project" value="InterPro"/>
</dbReference>
<keyword evidence="1" id="KW-0805">Transcription regulation</keyword>
<dbReference type="Pfam" id="PF12833">
    <property type="entry name" value="HTH_18"/>
    <property type="match status" value="1"/>
</dbReference>
<dbReference type="InterPro" id="IPR018062">
    <property type="entry name" value="HTH_AraC-typ_CS"/>
</dbReference>
<dbReference type="Pfam" id="PF02311">
    <property type="entry name" value="AraC_binding"/>
    <property type="match status" value="1"/>
</dbReference>
<accession>A0A2U2BHB6</accession>
<evidence type="ECO:0000256" key="1">
    <source>
        <dbReference type="ARBA" id="ARBA00023015"/>
    </source>
</evidence>
<feature type="domain" description="HTH araC/xylS-type" evidence="4">
    <location>
        <begin position="163"/>
        <end position="264"/>
    </location>
</feature>
<evidence type="ECO:0000313" key="6">
    <source>
        <dbReference type="Proteomes" id="UP000245216"/>
    </source>
</evidence>
<dbReference type="SUPFAM" id="SSF51182">
    <property type="entry name" value="RmlC-like cupins"/>
    <property type="match status" value="1"/>
</dbReference>
<sequence length="278" mass="30944">MGYASPERGGRALDLSHSDTSPLLVSGVIEHYPAGHEVPRHSHHRGHLLYATEGVLLVQADTGQWLVPPTTAVWLRPGVPHQLNATTTVNVHGLFIDEILAAQLPDHDCVIHVTPLVRELIAALVQVIPQENPPLRDALLGQLLIEELRVLHPLPFHLPWPEDELMRRICEDLVRSPAQQKTMDEVAQQYALTPKTLHRRFLKSTGMNLGKWRQQMRLMASIQFLLQGKSITQAALESGYESLSAYSVAFKKTFAYPPSEFLATLSQYPDAGQDAGMV</sequence>
<dbReference type="Gene3D" id="2.60.120.10">
    <property type="entry name" value="Jelly Rolls"/>
    <property type="match status" value="1"/>
</dbReference>
<dbReference type="InterPro" id="IPR003313">
    <property type="entry name" value="AraC-bd"/>
</dbReference>
<dbReference type="PROSITE" id="PS01124">
    <property type="entry name" value="HTH_ARAC_FAMILY_2"/>
    <property type="match status" value="1"/>
</dbReference>
<dbReference type="PANTHER" id="PTHR11019:SF199">
    <property type="entry name" value="HTH-TYPE TRANSCRIPTIONAL REGULATOR NIMR"/>
    <property type="match status" value="1"/>
</dbReference>
<evidence type="ECO:0000256" key="3">
    <source>
        <dbReference type="ARBA" id="ARBA00023163"/>
    </source>
</evidence>
<dbReference type="SMART" id="SM00342">
    <property type="entry name" value="HTH_ARAC"/>
    <property type="match status" value="1"/>
</dbReference>
<dbReference type="PANTHER" id="PTHR11019">
    <property type="entry name" value="HTH-TYPE TRANSCRIPTIONAL REGULATOR NIMR"/>
    <property type="match status" value="1"/>
</dbReference>
<dbReference type="CDD" id="cd06124">
    <property type="entry name" value="cupin_NimR-like_N"/>
    <property type="match status" value="1"/>
</dbReference>
<proteinExistence type="predicted"/>
<evidence type="ECO:0000256" key="2">
    <source>
        <dbReference type="ARBA" id="ARBA00023125"/>
    </source>
</evidence>
<evidence type="ECO:0000259" key="4">
    <source>
        <dbReference type="PROSITE" id="PS01124"/>
    </source>
</evidence>
<protein>
    <submittedName>
        <fullName evidence="5">AraC family transcriptional regulator</fullName>
    </submittedName>
</protein>
<dbReference type="STRING" id="511.UZ73_17505"/>
<dbReference type="InterPro" id="IPR009057">
    <property type="entry name" value="Homeodomain-like_sf"/>
</dbReference>
<evidence type="ECO:0000313" key="5">
    <source>
        <dbReference type="EMBL" id="PWE13391.1"/>
    </source>
</evidence>
<keyword evidence="2" id="KW-0238">DNA-binding</keyword>
<dbReference type="AlphaFoldDB" id="A0A2U2BHB6"/>
<dbReference type="GO" id="GO:0003700">
    <property type="term" value="F:DNA-binding transcription factor activity"/>
    <property type="evidence" value="ECO:0007669"/>
    <property type="project" value="InterPro"/>
</dbReference>
<dbReference type="InterPro" id="IPR014710">
    <property type="entry name" value="RmlC-like_jellyroll"/>
</dbReference>
<dbReference type="RefSeq" id="WP_109089630.1">
    <property type="nucleotide sequence ID" value="NZ_QEXO01000004.1"/>
</dbReference>
<dbReference type="EMBL" id="QEXO01000004">
    <property type="protein sequence ID" value="PWE13391.1"/>
    <property type="molecule type" value="Genomic_DNA"/>
</dbReference>
<reference evidence="5 6" key="2">
    <citation type="submission" date="2018-05" db="EMBL/GenBank/DDBJ databases">
        <authorList>
            <person name="Lanie J.A."/>
            <person name="Ng W.-L."/>
            <person name="Kazmierczak K.M."/>
            <person name="Andrzejewski T.M."/>
            <person name="Davidsen T.M."/>
            <person name="Wayne K.J."/>
            <person name="Tettelin H."/>
            <person name="Glass J.I."/>
            <person name="Rusch D."/>
            <person name="Podicherti R."/>
            <person name="Tsui H.-C.T."/>
            <person name="Winkler M.E."/>
        </authorList>
    </citation>
    <scope>NUCLEOTIDE SEQUENCE [LARGE SCALE GENOMIC DNA]</scope>
    <source>
        <strain evidence="5 6">YBY</strain>
    </source>
</reference>
<dbReference type="InterPro" id="IPR018060">
    <property type="entry name" value="HTH_AraC"/>
</dbReference>
<gene>
    <name evidence="5" type="ORF">DF183_16420</name>
</gene>
<dbReference type="Gene3D" id="1.10.10.60">
    <property type="entry name" value="Homeodomain-like"/>
    <property type="match status" value="2"/>
</dbReference>
<keyword evidence="3" id="KW-0804">Transcription</keyword>
<dbReference type="SUPFAM" id="SSF46689">
    <property type="entry name" value="Homeodomain-like"/>
    <property type="match status" value="1"/>
</dbReference>
<dbReference type="Proteomes" id="UP000245216">
    <property type="component" value="Unassembled WGS sequence"/>
</dbReference>
<reference evidence="5 6" key="1">
    <citation type="submission" date="2018-05" db="EMBL/GenBank/DDBJ databases">
        <title>Genome Sequence of an Efficient Indole-Degrading Bacterium, Alcaligenes sp.YBY.</title>
        <authorList>
            <person name="Yang B."/>
        </authorList>
    </citation>
    <scope>NUCLEOTIDE SEQUENCE [LARGE SCALE GENOMIC DNA]</scope>
    <source>
        <strain evidence="5 6">YBY</strain>
    </source>
</reference>
<organism evidence="5 6">
    <name type="scientific">Alcaligenes faecalis</name>
    <dbReference type="NCBI Taxonomy" id="511"/>
    <lineage>
        <taxon>Bacteria</taxon>
        <taxon>Pseudomonadati</taxon>
        <taxon>Pseudomonadota</taxon>
        <taxon>Betaproteobacteria</taxon>
        <taxon>Burkholderiales</taxon>
        <taxon>Alcaligenaceae</taxon>
        <taxon>Alcaligenes</taxon>
    </lineage>
</organism>